<gene>
    <name evidence="1" type="ORF">FA95DRAFT_1622988</name>
</gene>
<sequence>MAIPTPDGYVPSHPGLFVVDFKPGEYSSSLIALKDLLPGAEVPLRGLTPSPKKYSTLQYGPGPDDHVELNSDLLFVNHSCEPNVAFDLSSSDRSQWNLRALKSIRAGEPLTFFYPSTEWQMDQPFECRCGAPSCIGKISGAVALSKDTLLQRHFISPWVLTKVAERDRPPDQHADQISTEY</sequence>
<dbReference type="EMBL" id="MU275972">
    <property type="protein sequence ID" value="KAI0044762.1"/>
    <property type="molecule type" value="Genomic_DNA"/>
</dbReference>
<reference evidence="1" key="2">
    <citation type="journal article" date="2022" name="New Phytol.">
        <title>Evolutionary transition to the ectomycorrhizal habit in the genomes of a hyperdiverse lineage of mushroom-forming fungi.</title>
        <authorList>
            <person name="Looney B."/>
            <person name="Miyauchi S."/>
            <person name="Morin E."/>
            <person name="Drula E."/>
            <person name="Courty P.E."/>
            <person name="Kohler A."/>
            <person name="Kuo A."/>
            <person name="LaButti K."/>
            <person name="Pangilinan J."/>
            <person name="Lipzen A."/>
            <person name="Riley R."/>
            <person name="Andreopoulos W."/>
            <person name="He G."/>
            <person name="Johnson J."/>
            <person name="Nolan M."/>
            <person name="Tritt A."/>
            <person name="Barry K.W."/>
            <person name="Grigoriev I.V."/>
            <person name="Nagy L.G."/>
            <person name="Hibbett D."/>
            <person name="Henrissat B."/>
            <person name="Matheny P.B."/>
            <person name="Labbe J."/>
            <person name="Martin F.M."/>
        </authorList>
    </citation>
    <scope>NUCLEOTIDE SEQUENCE</scope>
    <source>
        <strain evidence="1">FP105234-sp</strain>
    </source>
</reference>
<reference evidence="1" key="1">
    <citation type="submission" date="2021-02" db="EMBL/GenBank/DDBJ databases">
        <authorList>
            <consortium name="DOE Joint Genome Institute"/>
            <person name="Ahrendt S."/>
            <person name="Looney B.P."/>
            <person name="Miyauchi S."/>
            <person name="Morin E."/>
            <person name="Drula E."/>
            <person name="Courty P.E."/>
            <person name="Chicoki N."/>
            <person name="Fauchery L."/>
            <person name="Kohler A."/>
            <person name="Kuo A."/>
            <person name="Labutti K."/>
            <person name="Pangilinan J."/>
            <person name="Lipzen A."/>
            <person name="Riley R."/>
            <person name="Andreopoulos W."/>
            <person name="He G."/>
            <person name="Johnson J."/>
            <person name="Barry K.W."/>
            <person name="Grigoriev I.V."/>
            <person name="Nagy L."/>
            <person name="Hibbett D."/>
            <person name="Henrissat B."/>
            <person name="Matheny P.B."/>
            <person name="Labbe J."/>
            <person name="Martin F."/>
        </authorList>
    </citation>
    <scope>NUCLEOTIDE SEQUENCE</scope>
    <source>
        <strain evidence="1">FP105234-sp</strain>
    </source>
</reference>
<evidence type="ECO:0000313" key="1">
    <source>
        <dbReference type="EMBL" id="KAI0044762.1"/>
    </source>
</evidence>
<name>A0ACB8RLK3_9AGAM</name>
<comment type="caution">
    <text evidence="1">The sequence shown here is derived from an EMBL/GenBank/DDBJ whole genome shotgun (WGS) entry which is preliminary data.</text>
</comment>
<proteinExistence type="predicted"/>
<dbReference type="Proteomes" id="UP000814033">
    <property type="component" value="Unassembled WGS sequence"/>
</dbReference>
<organism evidence="1 2">
    <name type="scientific">Auriscalpium vulgare</name>
    <dbReference type="NCBI Taxonomy" id="40419"/>
    <lineage>
        <taxon>Eukaryota</taxon>
        <taxon>Fungi</taxon>
        <taxon>Dikarya</taxon>
        <taxon>Basidiomycota</taxon>
        <taxon>Agaricomycotina</taxon>
        <taxon>Agaricomycetes</taxon>
        <taxon>Russulales</taxon>
        <taxon>Auriscalpiaceae</taxon>
        <taxon>Auriscalpium</taxon>
    </lineage>
</organism>
<protein>
    <submittedName>
        <fullName evidence="1">Uncharacterized protein</fullName>
    </submittedName>
</protein>
<evidence type="ECO:0000313" key="2">
    <source>
        <dbReference type="Proteomes" id="UP000814033"/>
    </source>
</evidence>
<accession>A0ACB8RLK3</accession>
<keyword evidence="2" id="KW-1185">Reference proteome</keyword>